<organism evidence="3 4">
    <name type="scientific">Mytilus coruscus</name>
    <name type="common">Sea mussel</name>
    <dbReference type="NCBI Taxonomy" id="42192"/>
    <lineage>
        <taxon>Eukaryota</taxon>
        <taxon>Metazoa</taxon>
        <taxon>Spiralia</taxon>
        <taxon>Lophotrochozoa</taxon>
        <taxon>Mollusca</taxon>
        <taxon>Bivalvia</taxon>
        <taxon>Autobranchia</taxon>
        <taxon>Pteriomorphia</taxon>
        <taxon>Mytilida</taxon>
        <taxon>Mytiloidea</taxon>
        <taxon>Mytilidae</taxon>
        <taxon>Mytilinae</taxon>
        <taxon>Mytilus</taxon>
    </lineage>
</organism>
<dbReference type="PANTHER" id="PTHR37984:SF14">
    <property type="entry name" value="RIBONUCLEASE H"/>
    <property type="match status" value="1"/>
</dbReference>
<dbReference type="GO" id="GO:0016787">
    <property type="term" value="F:hydrolase activity"/>
    <property type="evidence" value="ECO:0007669"/>
    <property type="project" value="UniProtKB-KW"/>
</dbReference>
<reference evidence="3 4" key="1">
    <citation type="submission" date="2020-06" db="EMBL/GenBank/DDBJ databases">
        <authorList>
            <person name="Li R."/>
            <person name="Bekaert M."/>
        </authorList>
    </citation>
    <scope>NUCLEOTIDE SEQUENCE [LARGE SCALE GENOMIC DNA]</scope>
    <source>
        <strain evidence="4">wild</strain>
    </source>
</reference>
<proteinExistence type="predicted"/>
<dbReference type="InterPro" id="IPR050951">
    <property type="entry name" value="Retrovirus_Pol_polyprotein"/>
</dbReference>
<dbReference type="Pfam" id="PF00077">
    <property type="entry name" value="RVP"/>
    <property type="match status" value="1"/>
</dbReference>
<gene>
    <name evidence="3" type="ORF">MCOR_27276</name>
</gene>
<sequence>MFDVSSMSSSCKLFLRKMSRIHLNDTLIDRLVCGLKSEQTQKKLLSIQALTLEKAMLISLAMETATKDALELQGKQLESAVHKVKSQKPKQKGHIQAACRSKIEKRNAHSQNADDSQDDEVGIYAYKDKQGENNDVEIFTVNSKKKEITIDVKIYLKSVKMEVDTGSALSIIPKKEFDQMFPNRKLDSTDVILRTFSGEKFVPLVVTTVNVNYNDQSEILSLYVVQKGGGILFGRDWLRKIRLNWSKINKVMLKMLIRKQNNCLINMHLYLVTTSVA</sequence>
<dbReference type="OrthoDB" id="6283403at2759"/>
<dbReference type="PANTHER" id="PTHR37984">
    <property type="entry name" value="PROTEIN CBG26694"/>
    <property type="match status" value="1"/>
</dbReference>
<dbReference type="EMBL" id="CACVKT020004957">
    <property type="protein sequence ID" value="CAC5392337.1"/>
    <property type="molecule type" value="Genomic_DNA"/>
</dbReference>
<evidence type="ECO:0000313" key="4">
    <source>
        <dbReference type="Proteomes" id="UP000507470"/>
    </source>
</evidence>
<evidence type="ECO:0000313" key="3">
    <source>
        <dbReference type="EMBL" id="CAC5392337.1"/>
    </source>
</evidence>
<name>A0A6J8CBW3_MYTCO</name>
<keyword evidence="4" id="KW-1185">Reference proteome</keyword>
<evidence type="ECO:0000259" key="2">
    <source>
        <dbReference type="Pfam" id="PF00077"/>
    </source>
</evidence>
<accession>A0A6J8CBW3</accession>
<dbReference type="AlphaFoldDB" id="A0A6J8CBW3"/>
<dbReference type="Proteomes" id="UP000507470">
    <property type="component" value="Unassembled WGS sequence"/>
</dbReference>
<protein>
    <recommendedName>
        <fullName evidence="2">Retropepsins domain-containing protein</fullName>
    </recommendedName>
</protein>
<evidence type="ECO:0000256" key="1">
    <source>
        <dbReference type="ARBA" id="ARBA00022801"/>
    </source>
</evidence>
<dbReference type="Gene3D" id="2.40.70.10">
    <property type="entry name" value="Acid Proteases"/>
    <property type="match status" value="1"/>
</dbReference>
<keyword evidence="1" id="KW-0378">Hydrolase</keyword>
<dbReference type="InterPro" id="IPR018061">
    <property type="entry name" value="Retropepsins"/>
</dbReference>
<dbReference type="InterPro" id="IPR021109">
    <property type="entry name" value="Peptidase_aspartic_dom_sf"/>
</dbReference>
<dbReference type="SUPFAM" id="SSF50630">
    <property type="entry name" value="Acid proteases"/>
    <property type="match status" value="1"/>
</dbReference>
<feature type="domain" description="Retropepsins" evidence="2">
    <location>
        <begin position="149"/>
        <end position="243"/>
    </location>
</feature>